<gene>
    <name evidence="1" type="ORF">SDC9_128532</name>
</gene>
<sequence>MSLFIIVGMQRVRVEEAILSGLMPAGFTVETWFLTGSESAGMHARLNSEDRQVAL</sequence>
<proteinExistence type="predicted"/>
<dbReference type="AlphaFoldDB" id="A0A645CX42"/>
<accession>A0A645CX42</accession>
<reference evidence="1" key="1">
    <citation type="submission" date="2019-08" db="EMBL/GenBank/DDBJ databases">
        <authorList>
            <person name="Kucharzyk K."/>
            <person name="Murdoch R.W."/>
            <person name="Higgins S."/>
            <person name="Loffler F."/>
        </authorList>
    </citation>
    <scope>NUCLEOTIDE SEQUENCE</scope>
</reference>
<organism evidence="1">
    <name type="scientific">bioreactor metagenome</name>
    <dbReference type="NCBI Taxonomy" id="1076179"/>
    <lineage>
        <taxon>unclassified sequences</taxon>
        <taxon>metagenomes</taxon>
        <taxon>ecological metagenomes</taxon>
    </lineage>
</organism>
<dbReference type="EMBL" id="VSSQ01030813">
    <property type="protein sequence ID" value="MPM81479.1"/>
    <property type="molecule type" value="Genomic_DNA"/>
</dbReference>
<protein>
    <submittedName>
        <fullName evidence="1">Uncharacterized protein</fullName>
    </submittedName>
</protein>
<evidence type="ECO:0000313" key="1">
    <source>
        <dbReference type="EMBL" id="MPM81479.1"/>
    </source>
</evidence>
<name>A0A645CX42_9ZZZZ</name>
<comment type="caution">
    <text evidence="1">The sequence shown here is derived from an EMBL/GenBank/DDBJ whole genome shotgun (WGS) entry which is preliminary data.</text>
</comment>